<dbReference type="InterPro" id="IPR013783">
    <property type="entry name" value="Ig-like_fold"/>
</dbReference>
<feature type="compositionally biased region" description="Basic and acidic residues" evidence="1">
    <location>
        <begin position="1141"/>
        <end position="1151"/>
    </location>
</feature>
<evidence type="ECO:0000313" key="5">
    <source>
        <dbReference type="EMBL" id="VYU34730.1"/>
    </source>
</evidence>
<feature type="domain" description="T-Q ester bond containing" evidence="4">
    <location>
        <begin position="633"/>
        <end position="752"/>
    </location>
</feature>
<gene>
    <name evidence="5" type="ORF">CALFYP39_02087</name>
</gene>
<dbReference type="Pfam" id="PF18202">
    <property type="entry name" value="TQ"/>
    <property type="match status" value="5"/>
</dbReference>
<feature type="transmembrane region" description="Helical" evidence="2">
    <location>
        <begin position="1250"/>
        <end position="1270"/>
    </location>
</feature>
<name>A0A6N3E0W1_9ACTN</name>
<feature type="domain" description="T-Q ester bond containing" evidence="4">
    <location>
        <begin position="757"/>
        <end position="877"/>
    </location>
</feature>
<organism evidence="5">
    <name type="scientific">Collinsella aerofaciens</name>
    <dbReference type="NCBI Taxonomy" id="74426"/>
    <lineage>
        <taxon>Bacteria</taxon>
        <taxon>Bacillati</taxon>
        <taxon>Actinomycetota</taxon>
        <taxon>Coriobacteriia</taxon>
        <taxon>Coriobacteriales</taxon>
        <taxon>Coriobacteriaceae</taxon>
        <taxon>Collinsella</taxon>
    </lineage>
</organism>
<protein>
    <submittedName>
        <fullName evidence="5">Cna protein B-type domain protein</fullName>
    </submittedName>
</protein>
<dbReference type="EMBL" id="CACRTW010000049">
    <property type="protein sequence ID" value="VYU34730.1"/>
    <property type="molecule type" value="Genomic_DNA"/>
</dbReference>
<dbReference type="InterPro" id="IPR041033">
    <property type="entry name" value="SpaA_PFL_dom_1"/>
</dbReference>
<feature type="domain" description="SpaA-like prealbumin fold" evidence="3">
    <location>
        <begin position="265"/>
        <end position="338"/>
    </location>
</feature>
<sequence>MKECAVRLFGRIGARLKKGAVIGTGAVLIASQVLSVVPAPTAAYATSSETITRGERVNYGGFYMYNSTTSEGTPAICLDPAKRHPLDASTATAQLPIETDWTKCYTGGGGDQTRIDRTDGMARVLYYGPTGPGFEEAKAKGLWNFNWYDGTPLDYSKMLAIQHIALSALSKSSSQYGMQGTTAAFRNWCYKTILYYNGNINAGTFLANLDKNLPGPAPQSFKDSIYLVNYGTGTQCLITFHNKGKLKLKKSSSNPGISDNNPCYSLEGATYGVYSDSGCTQQVGTLTCNASGDSNVIDIAPGTYYVKETKAGKSYALDEGIHKVNVSGGQTATVNVTDAPQNDPADMLVAKVDAETGKASPLGAGTLAGAEFTVKYYDGFYTQENLPEKATRTWVLKTNDNGYTSLLRASTEPEKYVVSGDNFYKTADGKVNTFPLGTVTIQETKAPAGYLLSDSTVHLQQITSNTSSEFVSTFVEPSKDAPTVREQVKRGDIAFNKVHGEDMTGLANVPFKITSKTTGESHIAITDANGILTTESSACPHTQNTNGNDTALNADGTLDESKLSIDNGLWFSGSKGAQTTADDSKGALPYDTYTFEELRCASNDSLNLLKFEVTVSRDAYTIDRGTVDDNPIEIGTTATDAADGDHKLLASNQAEIVDTVTYKGLKKGLEYELSGTLMDAETGEALKDVASKEVTATAKFTPKASSGKQKVKFKFDATLLGGHKAVVFERLYLEGKIQASHEDPEDEDQTVEFLPVKIGTTATDAADGDKAIGVGKAVTIEDEVSYENLATGREYTVTGTLMDSETGEPLKDADGNAVTASTTFEPEKTEGKVKVTFSVDTSTLSNKKLVVFEKLASDGNVIASHEDLTDEGQTVEVVPPEIGTSAADGADGDKEITADGKASIIDTVKYTGLVPGTEYELIGTLMDAETGEALKGADGKEITATAKFTPQSQDGTQEVTFAFDASELGGAKAVVFEKLFVDGTLIGSHEDPTDEGQTVEISPSLKTTAATIQGSKVVKSEDEVSIVDTVHLKGLRPGQSYTLTASINKKVDGAQLTLADVKDASTLAGNGIQKGSTGTASGTDLSKALVDVTGTGSFVKIPEGAKLAKNDDGTYTLTMPGATQDAVDIVTKLSGSQVKLEPSDKGDKADGDGTAAGSESNVENSTLGTYEVIANGQVRFTPAMSDLDVDVPMVFKASDVAGQQAVVFESLQRDTDGKEISKETDLEDTDQTIDIEKAPEGKNLDQTGNWILYAAIAAGVAACIAGIVLIHHKRNI</sequence>
<keyword evidence="2" id="KW-0472">Membrane</keyword>
<feature type="region of interest" description="Disordered" evidence="1">
    <location>
        <begin position="1136"/>
        <end position="1162"/>
    </location>
</feature>
<evidence type="ECO:0000259" key="3">
    <source>
        <dbReference type="Pfam" id="PF17802"/>
    </source>
</evidence>
<keyword evidence="2" id="KW-1133">Transmembrane helix</keyword>
<dbReference type="GO" id="GO:0005975">
    <property type="term" value="P:carbohydrate metabolic process"/>
    <property type="evidence" value="ECO:0007669"/>
    <property type="project" value="UniProtKB-ARBA"/>
</dbReference>
<dbReference type="NCBIfam" id="NF033903">
    <property type="entry name" value="VaFE_rpt"/>
    <property type="match status" value="4"/>
</dbReference>
<dbReference type="Gene3D" id="2.60.40.10">
    <property type="entry name" value="Immunoglobulins"/>
    <property type="match status" value="2"/>
</dbReference>
<feature type="domain" description="T-Q ester bond containing" evidence="4">
    <location>
        <begin position="1163"/>
        <end position="1233"/>
    </location>
</feature>
<feature type="domain" description="T-Q ester bond containing" evidence="4">
    <location>
        <begin position="880"/>
        <end position="1000"/>
    </location>
</feature>
<reference evidence="5" key="1">
    <citation type="submission" date="2019-11" db="EMBL/GenBank/DDBJ databases">
        <authorList>
            <person name="Feng L."/>
        </authorList>
    </citation>
    <scope>NUCLEOTIDE SEQUENCE</scope>
    <source>
        <strain evidence="5">CaerofaciensLFYP39</strain>
    </source>
</reference>
<keyword evidence="2" id="KW-0812">Transmembrane</keyword>
<evidence type="ECO:0000256" key="2">
    <source>
        <dbReference type="SAM" id="Phobius"/>
    </source>
</evidence>
<evidence type="ECO:0000259" key="4">
    <source>
        <dbReference type="Pfam" id="PF18202"/>
    </source>
</evidence>
<dbReference type="Gene3D" id="2.60.40.3930">
    <property type="match status" value="5"/>
</dbReference>
<dbReference type="InterPro" id="IPR041100">
    <property type="entry name" value="TQ"/>
</dbReference>
<accession>A0A6N3E0W1</accession>
<feature type="domain" description="SpaA-like prealbumin fold" evidence="3">
    <location>
        <begin position="366"/>
        <end position="459"/>
    </location>
</feature>
<feature type="domain" description="T-Q ester bond containing" evidence="4">
    <location>
        <begin position="1003"/>
        <end position="1068"/>
    </location>
</feature>
<evidence type="ECO:0000256" key="1">
    <source>
        <dbReference type="SAM" id="MobiDB-lite"/>
    </source>
</evidence>
<dbReference type="AlphaFoldDB" id="A0A6N3E0W1"/>
<dbReference type="Pfam" id="PF17802">
    <property type="entry name" value="SpaA"/>
    <property type="match status" value="2"/>
</dbReference>
<proteinExistence type="predicted"/>